<dbReference type="EMBL" id="CM046396">
    <property type="protein sequence ID" value="KAI8538412.1"/>
    <property type="molecule type" value="Genomic_DNA"/>
</dbReference>
<organism evidence="1 2">
    <name type="scientific">Rhododendron molle</name>
    <name type="common">Chinese azalea</name>
    <name type="synonym">Azalea mollis</name>
    <dbReference type="NCBI Taxonomy" id="49168"/>
    <lineage>
        <taxon>Eukaryota</taxon>
        <taxon>Viridiplantae</taxon>
        <taxon>Streptophyta</taxon>
        <taxon>Embryophyta</taxon>
        <taxon>Tracheophyta</taxon>
        <taxon>Spermatophyta</taxon>
        <taxon>Magnoliopsida</taxon>
        <taxon>eudicotyledons</taxon>
        <taxon>Gunneridae</taxon>
        <taxon>Pentapetalae</taxon>
        <taxon>asterids</taxon>
        <taxon>Ericales</taxon>
        <taxon>Ericaceae</taxon>
        <taxon>Ericoideae</taxon>
        <taxon>Rhodoreae</taxon>
        <taxon>Rhododendron</taxon>
    </lineage>
</organism>
<keyword evidence="2" id="KW-1185">Reference proteome</keyword>
<evidence type="ECO:0000313" key="2">
    <source>
        <dbReference type="Proteomes" id="UP001062846"/>
    </source>
</evidence>
<gene>
    <name evidence="1" type="ORF">RHMOL_Rhmol09G0101000</name>
</gene>
<accession>A0ACC0MCY5</accession>
<sequence>MEQEDISCVNPTSLFPAPPLRRMQSANDIQLLSPSSSQLCEESGNFSEILFTLEVKNEVVPKITQEFKSLDDVFKYYNNYALEAGFSVRIHSSKTDKKNGETIRKEYVCSKEWESKCSEVNQRQRGMTREKCGARLTVVKKRSGEGFVVTQFVEGHSHALTTPRKKHFLRSHRRVSVAQKVLTQQLVAANVSTSQQMSLLELQAGGLENVGCLQRDIYNSRRDMREYVNGHDANMLKELFKSEKEKNRGYTYTIEEDDEHRLTHCFWADATSRKSYQYFGDVVVFDTTYNTNKYCLMFAPLLGVNHPGQTTLFGCAFLSDETSESFEWLFKEFLKAMPGTLPKMIITIQDPAMTKAIACALPKTFHRYCIWHIVSKFFEKIGALAYKEHYEEFKKCIWNSESPEEFNATWEYIVGKTNLSTHQWLQSTYEICGRWVPAYTKHIFSTHMTSSQRAEISHSFFKRYLSDKNSMYEFVTQFEWALARLRHNELDLDHKDINEKPVLKMSWVMEKKMSELYTLHSFKKFQEEIFQLGACVLMILHEDEHRCLWKIRELPRTYILQRWTNITKAGKVFDDLGTPYCELPIVIDDAVLDEEGTEIMREAMAYGQKKIALMRGSRQHGSKSSIQLPVSLGSQHGLKEPLKVRAKGCGKRLKGGKEKAVKKSRKCHGCGLLGQSHDKRNCPKLMNTNYMGMRIWR</sequence>
<comment type="caution">
    <text evidence="1">The sequence shown here is derived from an EMBL/GenBank/DDBJ whole genome shotgun (WGS) entry which is preliminary data.</text>
</comment>
<dbReference type="Proteomes" id="UP001062846">
    <property type="component" value="Chromosome 9"/>
</dbReference>
<name>A0ACC0MCY5_RHOML</name>
<protein>
    <submittedName>
        <fullName evidence="1">Uncharacterized protein</fullName>
    </submittedName>
</protein>
<proteinExistence type="predicted"/>
<evidence type="ECO:0000313" key="1">
    <source>
        <dbReference type="EMBL" id="KAI8538412.1"/>
    </source>
</evidence>
<reference evidence="1" key="1">
    <citation type="submission" date="2022-02" db="EMBL/GenBank/DDBJ databases">
        <title>Plant Genome Project.</title>
        <authorList>
            <person name="Zhang R.-G."/>
        </authorList>
    </citation>
    <scope>NUCLEOTIDE SEQUENCE</scope>
    <source>
        <strain evidence="1">AT1</strain>
    </source>
</reference>